<evidence type="ECO:0008006" key="3">
    <source>
        <dbReference type="Google" id="ProtNLM"/>
    </source>
</evidence>
<sequence length="180" mass="21060">MKILKIMSIIFLITIQQYNGQQEGNNKKEIRQIVNKYSESVIERDSIKFYDLFKAGNVTWCAATKDKSQAKKIETKGIKEAGTNYFSGTYKGFFRALFRYQSTEDRFDNIKIIEDGTVASVTMDYSFWANSKMTNWGSKYLTLIKTDGIWRITSVIYSLELTEYFDQPSLKKRKKLKNQR</sequence>
<evidence type="ECO:0000313" key="2">
    <source>
        <dbReference type="Proteomes" id="UP000028703"/>
    </source>
</evidence>
<dbReference type="AlphaFoldDB" id="A0A085ZEB2"/>
<organism evidence="1 2">
    <name type="scientific">Chryseobacterium luteum</name>
    <dbReference type="NCBI Taxonomy" id="421531"/>
    <lineage>
        <taxon>Bacteria</taxon>
        <taxon>Pseudomonadati</taxon>
        <taxon>Bacteroidota</taxon>
        <taxon>Flavobacteriia</taxon>
        <taxon>Flavobacteriales</taxon>
        <taxon>Weeksellaceae</taxon>
        <taxon>Chryseobacterium group</taxon>
        <taxon>Chryseobacterium</taxon>
    </lineage>
</organism>
<proteinExistence type="predicted"/>
<dbReference type="Gene3D" id="3.10.450.50">
    <property type="match status" value="1"/>
</dbReference>
<dbReference type="EMBL" id="JPRO01000010">
    <property type="protein sequence ID" value="KFF02776.1"/>
    <property type="molecule type" value="Genomic_DNA"/>
</dbReference>
<gene>
    <name evidence="1" type="ORF">IX38_12455</name>
</gene>
<dbReference type="InterPro" id="IPR032710">
    <property type="entry name" value="NTF2-like_dom_sf"/>
</dbReference>
<evidence type="ECO:0000313" key="1">
    <source>
        <dbReference type="EMBL" id="KFF02776.1"/>
    </source>
</evidence>
<protein>
    <recommendedName>
        <fullName evidence="3">SnoaL-like domain-containing protein</fullName>
    </recommendedName>
</protein>
<dbReference type="Proteomes" id="UP000028703">
    <property type="component" value="Unassembled WGS sequence"/>
</dbReference>
<dbReference type="SUPFAM" id="SSF54427">
    <property type="entry name" value="NTF2-like"/>
    <property type="match status" value="1"/>
</dbReference>
<dbReference type="STRING" id="421531.IX38_12455"/>
<dbReference type="eggNOG" id="ENOG503389N">
    <property type="taxonomic scope" value="Bacteria"/>
</dbReference>
<dbReference type="OrthoDB" id="760475at2"/>
<keyword evidence="2" id="KW-1185">Reference proteome</keyword>
<accession>A0A085ZEB2</accession>
<reference evidence="1 2" key="1">
    <citation type="submission" date="2014-07" db="EMBL/GenBank/DDBJ databases">
        <title>Genome of Chryseobacterium luteum DSM 18605.</title>
        <authorList>
            <person name="Stropko S.J."/>
            <person name="Pipes S.E."/>
            <person name="Newman J.D."/>
        </authorList>
    </citation>
    <scope>NUCLEOTIDE SEQUENCE [LARGE SCALE GENOMIC DNA]</scope>
    <source>
        <strain evidence="1 2">DSM 18605</strain>
    </source>
</reference>
<name>A0A085ZEB2_9FLAO</name>
<comment type="caution">
    <text evidence="1">The sequence shown here is derived from an EMBL/GenBank/DDBJ whole genome shotgun (WGS) entry which is preliminary data.</text>
</comment>
<dbReference type="RefSeq" id="WP_034705244.1">
    <property type="nucleotide sequence ID" value="NZ_JPRO01000010.1"/>
</dbReference>